<organism evidence="9 10">
    <name type="scientific">Nicotiana attenuata</name>
    <name type="common">Coyote tobacco</name>
    <dbReference type="NCBI Taxonomy" id="49451"/>
    <lineage>
        <taxon>Eukaryota</taxon>
        <taxon>Viridiplantae</taxon>
        <taxon>Streptophyta</taxon>
        <taxon>Embryophyta</taxon>
        <taxon>Tracheophyta</taxon>
        <taxon>Spermatophyta</taxon>
        <taxon>Magnoliopsida</taxon>
        <taxon>eudicotyledons</taxon>
        <taxon>Gunneridae</taxon>
        <taxon>Pentapetalae</taxon>
        <taxon>asterids</taxon>
        <taxon>lamiids</taxon>
        <taxon>Solanales</taxon>
        <taxon>Solanaceae</taxon>
        <taxon>Nicotianoideae</taxon>
        <taxon>Nicotianeae</taxon>
        <taxon>Nicotiana</taxon>
    </lineage>
</organism>
<dbReference type="SUPFAM" id="SSF53748">
    <property type="entry name" value="Phosphoglycerate kinase"/>
    <property type="match status" value="1"/>
</dbReference>
<dbReference type="GO" id="GO:0005524">
    <property type="term" value="F:ATP binding"/>
    <property type="evidence" value="ECO:0007669"/>
    <property type="project" value="UniProtKB-KW"/>
</dbReference>
<comment type="similarity">
    <text evidence="2">Belongs to the phosphoglycerate kinase family.</text>
</comment>
<evidence type="ECO:0000256" key="4">
    <source>
        <dbReference type="ARBA" id="ARBA00022679"/>
    </source>
</evidence>
<dbReference type="GO" id="GO:0005829">
    <property type="term" value="C:cytosol"/>
    <property type="evidence" value="ECO:0007669"/>
    <property type="project" value="TreeGrafter"/>
</dbReference>
<dbReference type="Pfam" id="PF00162">
    <property type="entry name" value="PGK"/>
    <property type="match status" value="1"/>
</dbReference>
<evidence type="ECO:0000256" key="6">
    <source>
        <dbReference type="ARBA" id="ARBA00022777"/>
    </source>
</evidence>
<evidence type="ECO:0000313" key="9">
    <source>
        <dbReference type="EMBL" id="OIT36354.1"/>
    </source>
</evidence>
<dbReference type="GO" id="GO:0004618">
    <property type="term" value="F:phosphoglycerate kinase activity"/>
    <property type="evidence" value="ECO:0007669"/>
    <property type="project" value="UniProtKB-EC"/>
</dbReference>
<dbReference type="EMBL" id="MJEQ01000442">
    <property type="protein sequence ID" value="OIT36354.1"/>
    <property type="molecule type" value="Genomic_DNA"/>
</dbReference>
<dbReference type="PANTHER" id="PTHR11406:SF27">
    <property type="entry name" value="PHOSPHOGLYCERATE KINASE 3, CYTOSOLIC"/>
    <property type="match status" value="1"/>
</dbReference>
<keyword evidence="6 9" id="KW-0418">Kinase</keyword>
<gene>
    <name evidence="9" type="primary">PGKY_7</name>
    <name evidence="9" type="ORF">A4A49_53369</name>
</gene>
<dbReference type="Proteomes" id="UP000187609">
    <property type="component" value="Unassembled WGS sequence"/>
</dbReference>
<dbReference type="InterPro" id="IPR036043">
    <property type="entry name" value="Phosphoglycerate_kinase_sf"/>
</dbReference>
<reference evidence="9" key="1">
    <citation type="submission" date="2016-11" db="EMBL/GenBank/DDBJ databases">
        <title>The genome of Nicotiana attenuata.</title>
        <authorList>
            <person name="Xu S."/>
            <person name="Brockmoeller T."/>
            <person name="Gaquerel E."/>
            <person name="Navarro A."/>
            <person name="Kuhl H."/>
            <person name="Gase K."/>
            <person name="Ling Z."/>
            <person name="Zhou W."/>
            <person name="Kreitzer C."/>
            <person name="Stanke M."/>
            <person name="Tang H."/>
            <person name="Lyons E."/>
            <person name="Pandey P."/>
            <person name="Pandey S.P."/>
            <person name="Timmermann B."/>
            <person name="Baldwin I.T."/>
        </authorList>
    </citation>
    <scope>NUCLEOTIDE SEQUENCE [LARGE SCALE GENOMIC DNA]</scope>
    <source>
        <strain evidence="9">UT</strain>
    </source>
</reference>
<comment type="caution">
    <text evidence="9">The sequence shown here is derived from an EMBL/GenBank/DDBJ whole genome shotgun (WGS) entry which is preliminary data.</text>
</comment>
<accession>A0A314L633</accession>
<dbReference type="SMR" id="A0A314L633"/>
<dbReference type="InterPro" id="IPR015824">
    <property type="entry name" value="Phosphoglycerate_kinase_N"/>
</dbReference>
<dbReference type="Gramene" id="OIT36354">
    <property type="protein sequence ID" value="OIT36354"/>
    <property type="gene ID" value="A4A49_53369"/>
</dbReference>
<evidence type="ECO:0000256" key="1">
    <source>
        <dbReference type="ARBA" id="ARBA00001946"/>
    </source>
</evidence>
<dbReference type="Gene3D" id="3.40.50.1260">
    <property type="entry name" value="Phosphoglycerate kinase, N-terminal domain"/>
    <property type="match status" value="1"/>
</dbReference>
<evidence type="ECO:0000256" key="3">
    <source>
        <dbReference type="ARBA" id="ARBA00013061"/>
    </source>
</evidence>
<keyword evidence="4" id="KW-0808">Transferase</keyword>
<dbReference type="PANTHER" id="PTHR11406">
    <property type="entry name" value="PHOSPHOGLYCERATE KINASE"/>
    <property type="match status" value="1"/>
</dbReference>
<dbReference type="AlphaFoldDB" id="A0A314L633"/>
<protein>
    <recommendedName>
        <fullName evidence="3">phosphoglycerate kinase</fullName>
        <ecNumber evidence="3">2.7.2.3</ecNumber>
    </recommendedName>
</protein>
<evidence type="ECO:0000256" key="2">
    <source>
        <dbReference type="ARBA" id="ARBA00008982"/>
    </source>
</evidence>
<keyword evidence="8" id="KW-0460">Magnesium</keyword>
<dbReference type="STRING" id="49451.A0A314L633"/>
<dbReference type="GO" id="GO:0006096">
    <property type="term" value="P:glycolytic process"/>
    <property type="evidence" value="ECO:0007669"/>
    <property type="project" value="InterPro"/>
</dbReference>
<evidence type="ECO:0000313" key="10">
    <source>
        <dbReference type="Proteomes" id="UP000187609"/>
    </source>
</evidence>
<dbReference type="GO" id="GO:0006094">
    <property type="term" value="P:gluconeogenesis"/>
    <property type="evidence" value="ECO:0007669"/>
    <property type="project" value="TreeGrafter"/>
</dbReference>
<sequence length="88" mass="9160">MGLDIGPDAIESFSAALDSAKTIVWNGPMGVSEFDKFAAGTDAIGKKLAQRSSHVSTGGFASLQLLEGIPFTGMMVLDDDDDAPVEKV</sequence>
<dbReference type="GO" id="GO:0043531">
    <property type="term" value="F:ADP binding"/>
    <property type="evidence" value="ECO:0007669"/>
    <property type="project" value="TreeGrafter"/>
</dbReference>
<dbReference type="InterPro" id="IPR001576">
    <property type="entry name" value="Phosphoglycerate_kinase"/>
</dbReference>
<keyword evidence="10" id="KW-1185">Reference proteome</keyword>
<evidence type="ECO:0000256" key="8">
    <source>
        <dbReference type="ARBA" id="ARBA00022842"/>
    </source>
</evidence>
<name>A0A314L633_NICAT</name>
<proteinExistence type="inferred from homology"/>
<comment type="cofactor">
    <cofactor evidence="1">
        <name>Mg(2+)</name>
        <dbReference type="ChEBI" id="CHEBI:18420"/>
    </cofactor>
</comment>
<keyword evidence="5" id="KW-0547">Nucleotide-binding</keyword>
<keyword evidence="7" id="KW-0067">ATP-binding</keyword>
<evidence type="ECO:0000256" key="5">
    <source>
        <dbReference type="ARBA" id="ARBA00022741"/>
    </source>
</evidence>
<dbReference type="EC" id="2.7.2.3" evidence="3"/>
<evidence type="ECO:0000256" key="7">
    <source>
        <dbReference type="ARBA" id="ARBA00022840"/>
    </source>
</evidence>